<dbReference type="RefSeq" id="WP_161825659.1">
    <property type="nucleotide sequence ID" value="NZ_WVIC01000022.1"/>
</dbReference>
<keyword evidence="3" id="KW-1185">Reference proteome</keyword>
<evidence type="ECO:0000256" key="1">
    <source>
        <dbReference type="SAM" id="SignalP"/>
    </source>
</evidence>
<keyword evidence="1" id="KW-0732">Signal</keyword>
<protein>
    <submittedName>
        <fullName evidence="2">Uncharacterized protein</fullName>
    </submittedName>
</protein>
<evidence type="ECO:0000313" key="2">
    <source>
        <dbReference type="EMBL" id="NCJ07183.1"/>
    </source>
</evidence>
<feature type="signal peptide" evidence="1">
    <location>
        <begin position="1"/>
        <end position="29"/>
    </location>
</feature>
<reference evidence="2" key="1">
    <citation type="submission" date="2019-12" db="EMBL/GenBank/DDBJ databases">
        <title>High-Quality draft genome sequences of three cyanobacteria isolated from the limestone walls of the Old Cathedral of Coimbra.</title>
        <authorList>
            <person name="Tiago I."/>
            <person name="Soares F."/>
            <person name="Portugal A."/>
        </authorList>
    </citation>
    <scope>NUCLEOTIDE SEQUENCE [LARGE SCALE GENOMIC DNA]</scope>
    <source>
        <strain evidence="2">C</strain>
    </source>
</reference>
<comment type="caution">
    <text evidence="2">The sequence shown here is derived from an EMBL/GenBank/DDBJ whole genome shotgun (WGS) entry which is preliminary data.</text>
</comment>
<dbReference type="EMBL" id="WVIC01000022">
    <property type="protein sequence ID" value="NCJ07183.1"/>
    <property type="molecule type" value="Genomic_DNA"/>
</dbReference>
<sequence length="129" mass="14012">MGVMMRMSATSSFGLMIALGLAIAPASLAQSVDSGAPLNAPTLPQVVDQKAELDKFWPESSFTGDASFMFGIQYDDIKIRNATKRLSVFSRDVLRQQGEDQPIIRTRDLVSPFSTSVYELEDSALGSGF</sequence>
<name>A0A8K1ZZY2_9CYAN</name>
<evidence type="ECO:0000313" key="3">
    <source>
        <dbReference type="Proteomes" id="UP000607397"/>
    </source>
</evidence>
<dbReference type="Proteomes" id="UP000607397">
    <property type="component" value="Unassembled WGS sequence"/>
</dbReference>
<gene>
    <name evidence="2" type="ORF">GS597_11840</name>
</gene>
<proteinExistence type="predicted"/>
<organism evidence="2 3">
    <name type="scientific">Petrachloros mirabilis ULC683</name>
    <dbReference type="NCBI Taxonomy" id="2781853"/>
    <lineage>
        <taxon>Bacteria</taxon>
        <taxon>Bacillati</taxon>
        <taxon>Cyanobacteriota</taxon>
        <taxon>Cyanophyceae</taxon>
        <taxon>Synechococcales</taxon>
        <taxon>Petrachlorosaceae</taxon>
        <taxon>Petrachloros</taxon>
        <taxon>Petrachloros mirabilis</taxon>
    </lineage>
</organism>
<dbReference type="AlphaFoldDB" id="A0A8K1ZZY2"/>
<feature type="chain" id="PRO_5035480176" evidence="1">
    <location>
        <begin position="30"/>
        <end position="129"/>
    </location>
</feature>
<accession>A0A8K1ZZY2</accession>